<feature type="transmembrane region" description="Helical" evidence="6">
    <location>
        <begin position="203"/>
        <end position="222"/>
    </location>
</feature>
<reference evidence="9 10" key="1">
    <citation type="journal article" date="2014" name="BMC Genomics">
        <title>Comparative genome sequencing reveals chemotype-specific gene clusters in the toxigenic black mold Stachybotrys.</title>
        <authorList>
            <person name="Semeiks J."/>
            <person name="Borek D."/>
            <person name="Otwinowski Z."/>
            <person name="Grishin N.V."/>
        </authorList>
    </citation>
    <scope>NUCLEOTIDE SEQUENCE [LARGE SCALE GENOMIC DNA]</scope>
    <source>
        <strain evidence="9 10">IBT 40285</strain>
    </source>
</reference>
<evidence type="ECO:0000256" key="5">
    <source>
        <dbReference type="SAM" id="MobiDB-lite"/>
    </source>
</evidence>
<keyword evidence="4 6" id="KW-0472">Membrane</keyword>
<evidence type="ECO:0000256" key="1">
    <source>
        <dbReference type="ARBA" id="ARBA00004141"/>
    </source>
</evidence>
<feature type="chain" id="PRO_5001779786" description="TM7S3/TM198-like domain-containing protein" evidence="7">
    <location>
        <begin position="24"/>
        <end position="1122"/>
    </location>
</feature>
<dbReference type="PANTHER" id="PTHR39469:SF1">
    <property type="entry name" value="DUF4203 DOMAIN-CONTAINING PROTEIN"/>
    <property type="match status" value="1"/>
</dbReference>
<feature type="compositionally biased region" description="Polar residues" evidence="5">
    <location>
        <begin position="652"/>
        <end position="661"/>
    </location>
</feature>
<keyword evidence="7" id="KW-0732">Signal</keyword>
<evidence type="ECO:0000256" key="3">
    <source>
        <dbReference type="ARBA" id="ARBA00022989"/>
    </source>
</evidence>
<evidence type="ECO:0000256" key="2">
    <source>
        <dbReference type="ARBA" id="ARBA00022692"/>
    </source>
</evidence>
<feature type="region of interest" description="Disordered" evidence="5">
    <location>
        <begin position="426"/>
        <end position="498"/>
    </location>
</feature>
<evidence type="ECO:0000313" key="9">
    <source>
        <dbReference type="EMBL" id="KFA68758.1"/>
    </source>
</evidence>
<sequence length="1122" mass="122689">MLPRAVGFWALLSLVLGFHLVAGRSLGNAKRQDDLDIGLGEDDIVESATTSDRNIETTADFSSVRRTSSEATTTVTPTSTPTATESSPDATPTLGDEPSFFNDTIPAGQLPLQPRITPGWGVSGVIMFVTGMIYGLVGIKNRWIHTFFSTAYITSLGVTVLIVYVMSYPVSDALQGGYVVAIVMSGCAVGGASMFFRELTEGLGCALGGFCLSMWLMCLVPGGLLQQVTQKAIFISCFTLVAFAFHFSRWTRDWALIISISFAGATVTVLGIDCFSRAGLKEFWAYIWSLNENMFPLGADTYPITRAIRVETAVIIIIFFMGVISQIKLWRVVRDQRQKRAAERAEAQRNLEQEEENLGRQLEQDNARERQRWERAYGDGDASSSTLSRNSCIGDPTSEKTLRDSQLGSKKRLSSVEVIELGQMADQHHTASPTNNIMTSENTSNNNKVTVRVAVDDVPEGVETSSNVIDEEDTRANGQEKGAGNDQKPKQGADTLAPSIVPLPFRIPREDDAASHTNRSSIATFADEDDVEASDVVRRKSANRLSRRSISLLRKLSHGSARNHRQFYPENEEGSERLITSRLVRHDEDNGSLAATIDNESLGGDDQRSLRTMDRAFDADATPDVPPKTEDQGLGITLNNDEDTPGTKAETLPQNEKSSPWSKDELEDSDAIEVTKSQAASSVRAEERADASPPQQTTSASEDGQSEKPTSVEPADSKPTALTQDKLPRILSRVAMSYRTNEWAKHLSIAESPDVEEIHIPESAHQQEKAAPVDYIELQKTAIEGTPPPAVRRSDSQASHFTGNSPRHVVSPNPGSPHRLSLESTQIYGEGQVAAWQQTSKALHRASSTFEPIDEHAQDQGYPSAGLDRMASLRSAMGSSSPNPRESLGRAPVPGVVSYSSPQTLLGQREKFLKSKSQGNLLNNMGEPASMQVPASDAGSLNNYPVYASGLMGDADDLPLSQRRQLIRLSSGVSSSSVPNLGQYPLPTETSESAAFDSHQPKRVSALPPAAVREAQLANFRMNVAQDLRSGTPVLASSGRETPFSSTYSLTAVNRDAEVRRGIEAQRNMILNQKEAEGRQREIQRRQKEMADKMFDERMRSGDLLEAHREMMRKMQHKANGQ</sequence>
<feature type="region of interest" description="Disordered" evidence="5">
    <location>
        <begin position="48"/>
        <end position="98"/>
    </location>
</feature>
<proteinExistence type="predicted"/>
<evidence type="ECO:0000256" key="7">
    <source>
        <dbReference type="SAM" id="SignalP"/>
    </source>
</evidence>
<dbReference type="OMA" id="VQSYRTN"/>
<feature type="compositionally biased region" description="Low complexity" evidence="5">
    <location>
        <begin position="62"/>
        <end position="93"/>
    </location>
</feature>
<keyword evidence="2 6" id="KW-0812">Transmembrane</keyword>
<feature type="signal peptide" evidence="7">
    <location>
        <begin position="1"/>
        <end position="23"/>
    </location>
</feature>
<dbReference type="InterPro" id="IPR025256">
    <property type="entry name" value="TM7S3/TM198-like_dom"/>
</dbReference>
<gene>
    <name evidence="9" type="ORF">S40285_01187</name>
</gene>
<feature type="compositionally biased region" description="Polar residues" evidence="5">
    <location>
        <begin position="382"/>
        <end position="391"/>
    </location>
</feature>
<feature type="compositionally biased region" description="Polar residues" evidence="5">
    <location>
        <begin position="430"/>
        <end position="449"/>
    </location>
</feature>
<feature type="domain" description="TM7S3/TM198-like" evidence="8">
    <location>
        <begin position="124"/>
        <end position="327"/>
    </location>
</feature>
<feature type="transmembrane region" description="Helical" evidence="6">
    <location>
        <begin position="119"/>
        <end position="139"/>
    </location>
</feature>
<organism evidence="9 10">
    <name type="scientific">Stachybotrys chlorohalonatus (strain IBT 40285)</name>
    <dbReference type="NCBI Taxonomy" id="1283841"/>
    <lineage>
        <taxon>Eukaryota</taxon>
        <taxon>Fungi</taxon>
        <taxon>Dikarya</taxon>
        <taxon>Ascomycota</taxon>
        <taxon>Pezizomycotina</taxon>
        <taxon>Sordariomycetes</taxon>
        <taxon>Hypocreomycetidae</taxon>
        <taxon>Hypocreales</taxon>
        <taxon>Stachybotryaceae</taxon>
        <taxon>Stachybotrys</taxon>
    </lineage>
</organism>
<feature type="transmembrane region" description="Helical" evidence="6">
    <location>
        <begin position="176"/>
        <end position="196"/>
    </location>
</feature>
<feature type="compositionally biased region" description="Polar residues" evidence="5">
    <location>
        <begin position="796"/>
        <end position="805"/>
    </location>
</feature>
<dbReference type="AlphaFoldDB" id="A0A084QXS3"/>
<evidence type="ECO:0000256" key="6">
    <source>
        <dbReference type="SAM" id="Phobius"/>
    </source>
</evidence>
<feature type="compositionally biased region" description="Polar residues" evidence="5">
    <location>
        <begin position="693"/>
        <end position="709"/>
    </location>
</feature>
<dbReference type="Pfam" id="PF13886">
    <property type="entry name" value="TM7S3_TM198"/>
    <property type="match status" value="1"/>
</dbReference>
<protein>
    <recommendedName>
        <fullName evidence="8">TM7S3/TM198-like domain-containing protein</fullName>
    </recommendedName>
</protein>
<feature type="region of interest" description="Disordered" evidence="5">
    <location>
        <begin position="617"/>
        <end position="726"/>
    </location>
</feature>
<dbReference type="InParanoid" id="A0A084QXS3"/>
<evidence type="ECO:0000256" key="4">
    <source>
        <dbReference type="ARBA" id="ARBA00023136"/>
    </source>
</evidence>
<feature type="region of interest" description="Disordered" evidence="5">
    <location>
        <begin position="785"/>
        <end position="821"/>
    </location>
</feature>
<dbReference type="HOGENOM" id="CLU_003667_0_0_1"/>
<keyword evidence="10" id="KW-1185">Reference proteome</keyword>
<dbReference type="Proteomes" id="UP000028524">
    <property type="component" value="Unassembled WGS sequence"/>
</dbReference>
<evidence type="ECO:0000313" key="10">
    <source>
        <dbReference type="Proteomes" id="UP000028524"/>
    </source>
</evidence>
<dbReference type="OrthoDB" id="102260at2759"/>
<feature type="compositionally biased region" description="Basic and acidic residues" evidence="5">
    <location>
        <begin position="1074"/>
        <end position="1097"/>
    </location>
</feature>
<feature type="transmembrane region" description="Helical" evidence="6">
    <location>
        <begin position="228"/>
        <end position="247"/>
    </location>
</feature>
<name>A0A084QXS3_STAC4</name>
<feature type="transmembrane region" description="Helical" evidence="6">
    <location>
        <begin position="151"/>
        <end position="170"/>
    </location>
</feature>
<feature type="transmembrane region" description="Helical" evidence="6">
    <location>
        <begin position="254"/>
        <end position="272"/>
    </location>
</feature>
<dbReference type="GO" id="GO:0016020">
    <property type="term" value="C:membrane"/>
    <property type="evidence" value="ECO:0007669"/>
    <property type="project" value="UniProtKB-SubCell"/>
</dbReference>
<feature type="region of interest" description="Disordered" evidence="5">
    <location>
        <begin position="348"/>
        <end position="367"/>
    </location>
</feature>
<dbReference type="EMBL" id="KL659708">
    <property type="protein sequence ID" value="KFA68758.1"/>
    <property type="molecule type" value="Genomic_DNA"/>
</dbReference>
<feature type="compositionally biased region" description="Polar residues" evidence="5">
    <location>
        <begin position="48"/>
        <end position="61"/>
    </location>
</feature>
<feature type="region of interest" description="Disordered" evidence="5">
    <location>
        <begin position="875"/>
        <end position="900"/>
    </location>
</feature>
<comment type="subcellular location">
    <subcellularLocation>
        <location evidence="1">Membrane</location>
        <topology evidence="1">Multi-pass membrane protein</topology>
    </subcellularLocation>
</comment>
<feature type="region of interest" description="Disordered" evidence="5">
    <location>
        <begin position="1073"/>
        <end position="1097"/>
    </location>
</feature>
<keyword evidence="3 6" id="KW-1133">Transmembrane helix</keyword>
<feature type="region of interest" description="Disordered" evidence="5">
    <location>
        <begin position="375"/>
        <end position="409"/>
    </location>
</feature>
<accession>A0A084QXS3</accession>
<evidence type="ECO:0000259" key="8">
    <source>
        <dbReference type="Pfam" id="PF13886"/>
    </source>
</evidence>
<dbReference type="STRING" id="1283841.A0A084QXS3"/>
<dbReference type="PANTHER" id="PTHR39469">
    <property type="entry name" value="CHROMOSOME 1, WHOLE GENOME SHOTGUN SEQUENCE"/>
    <property type="match status" value="1"/>
</dbReference>